<gene>
    <name evidence="2" type="ORF">TTEB3V08_LOCUS3837</name>
</gene>
<organism evidence="2">
    <name type="scientific">Timema tahoe</name>
    <dbReference type="NCBI Taxonomy" id="61484"/>
    <lineage>
        <taxon>Eukaryota</taxon>
        <taxon>Metazoa</taxon>
        <taxon>Ecdysozoa</taxon>
        <taxon>Arthropoda</taxon>
        <taxon>Hexapoda</taxon>
        <taxon>Insecta</taxon>
        <taxon>Pterygota</taxon>
        <taxon>Neoptera</taxon>
        <taxon>Polyneoptera</taxon>
        <taxon>Phasmatodea</taxon>
        <taxon>Timematodea</taxon>
        <taxon>Timematoidea</taxon>
        <taxon>Timematidae</taxon>
        <taxon>Timema</taxon>
    </lineage>
</organism>
<dbReference type="PROSITE" id="PS50290">
    <property type="entry name" value="PI3_4_KINASE_3"/>
    <property type="match status" value="1"/>
</dbReference>
<feature type="domain" description="PI3K/PI4K catalytic" evidence="1">
    <location>
        <begin position="86"/>
        <end position="407"/>
    </location>
</feature>
<evidence type="ECO:0000259" key="1">
    <source>
        <dbReference type="PROSITE" id="PS50290"/>
    </source>
</evidence>
<dbReference type="InterPro" id="IPR050517">
    <property type="entry name" value="DDR_Repair_Kinase"/>
</dbReference>
<dbReference type="GO" id="GO:0006355">
    <property type="term" value="P:regulation of DNA-templated transcription"/>
    <property type="evidence" value="ECO:0007669"/>
    <property type="project" value="TreeGrafter"/>
</dbReference>
<dbReference type="EMBL" id="OE001030">
    <property type="protein sequence ID" value="CAD7455783.1"/>
    <property type="molecule type" value="Genomic_DNA"/>
</dbReference>
<dbReference type="InterPro" id="IPR011009">
    <property type="entry name" value="Kinase-like_dom_sf"/>
</dbReference>
<protein>
    <recommendedName>
        <fullName evidence="1">PI3K/PI4K catalytic domain-containing protein</fullName>
    </recommendedName>
</protein>
<dbReference type="Pfam" id="PF00454">
    <property type="entry name" value="PI3_PI4_kinase"/>
    <property type="match status" value="1"/>
</dbReference>
<dbReference type="GO" id="GO:0000124">
    <property type="term" value="C:SAGA complex"/>
    <property type="evidence" value="ECO:0007669"/>
    <property type="project" value="TreeGrafter"/>
</dbReference>
<dbReference type="PANTHER" id="PTHR11139">
    <property type="entry name" value="ATAXIA TELANGIECTASIA MUTATED ATM -RELATED"/>
    <property type="match status" value="1"/>
</dbReference>
<evidence type="ECO:0000313" key="2">
    <source>
        <dbReference type="EMBL" id="CAD7455783.1"/>
    </source>
</evidence>
<sequence length="427" mass="48974">MMKVQFKSDFDFAVPGSMKLQNLIVKLRKWIQILENKVKTLPKSFLIEDKCRFLSNFSMQTADVELPGEFLLPKHSHYFVCIARFMPRVDVVQKHNTAARRLFIRGHNGKIYPYLVVNDSGLGDARKEERVLQLLRMLNSYFDKQKETARRFLQFTVPRVVAVAPHMRLIEDNPASISLLDIYKQGCQRIGIEHDQPIQRYYERLAAVQARGSQASHQVLRDILKEVQNHMVPRSLLRDWANRTFLSASDYWAFRKMFTLQLSLACFAEYVLHLTRLNPDMMYIHQDSGLVSISYYKFDVDDVTGDLDANRPVPFRLTPNIIEYLNTIGICGPLTASMIASARCLVQPKFKVQTILRAILRDEMIASHKKKQDETVSSAPTDMEGELLISMVTRAVTAIMGRLNTLSTFEGADSKVCWYIGGSSQQP</sequence>
<dbReference type="SUPFAM" id="SSF56112">
    <property type="entry name" value="Protein kinase-like (PK-like)"/>
    <property type="match status" value="1"/>
</dbReference>
<name>A0A7R9FLU6_9NEOP</name>
<dbReference type="Gene3D" id="1.10.1070.11">
    <property type="entry name" value="Phosphatidylinositol 3-/4-kinase, catalytic domain"/>
    <property type="match status" value="1"/>
</dbReference>
<dbReference type="InterPro" id="IPR000403">
    <property type="entry name" value="PI3/4_kinase_cat_dom"/>
</dbReference>
<dbReference type="SMART" id="SM00146">
    <property type="entry name" value="PI3Kc"/>
    <property type="match status" value="1"/>
</dbReference>
<dbReference type="GO" id="GO:0005634">
    <property type="term" value="C:nucleus"/>
    <property type="evidence" value="ECO:0007669"/>
    <property type="project" value="TreeGrafter"/>
</dbReference>
<accession>A0A7R9FLU6</accession>
<reference evidence="2" key="1">
    <citation type="submission" date="2020-11" db="EMBL/GenBank/DDBJ databases">
        <authorList>
            <person name="Tran Van P."/>
        </authorList>
    </citation>
    <scope>NUCLEOTIDE SEQUENCE</scope>
</reference>
<dbReference type="GO" id="GO:0035267">
    <property type="term" value="C:NuA4 histone acetyltransferase complex"/>
    <property type="evidence" value="ECO:0007669"/>
    <property type="project" value="TreeGrafter"/>
</dbReference>
<proteinExistence type="predicted"/>
<dbReference type="InterPro" id="IPR036940">
    <property type="entry name" value="PI3/4_kinase_cat_sf"/>
</dbReference>
<dbReference type="CDD" id="cd05163">
    <property type="entry name" value="PIKK_TRRAP"/>
    <property type="match status" value="1"/>
</dbReference>
<dbReference type="PANTHER" id="PTHR11139:SF1">
    <property type="entry name" value="TRANSFORMATION_TRANSCRIPTION DOMAIN-ASSOCIATED PROTEIN"/>
    <property type="match status" value="1"/>
</dbReference>
<dbReference type="AlphaFoldDB" id="A0A7R9FLU6"/>
<dbReference type="GO" id="GO:0006281">
    <property type="term" value="P:DNA repair"/>
    <property type="evidence" value="ECO:0007669"/>
    <property type="project" value="TreeGrafter"/>
</dbReference>